<gene>
    <name evidence="4" type="ORF">Cvel_12218</name>
</gene>
<dbReference type="VEuPathDB" id="CryptoDB:Cvel_12218"/>
<name>A0A0G4I9P7_9ALVE</name>
<sequence length="128" mass="14564">MDPQFDLRKKNFPNEALREGFPPRDLGAGEKHPVEKVQLDRLRNEEDFKLKMLSAVYGTHAPIRHKMECGMLAQCGRLPGLPSSLVGLQTRLGLDEKIDFEDVLGVEKPEDPTRGRTYHEVLEKHFGV</sequence>
<dbReference type="GO" id="GO:0005634">
    <property type="term" value="C:nucleus"/>
    <property type="evidence" value="ECO:0007669"/>
    <property type="project" value="TreeGrafter"/>
</dbReference>
<feature type="compositionally biased region" description="Basic and acidic residues" evidence="3">
    <location>
        <begin position="16"/>
        <end position="35"/>
    </location>
</feature>
<comment type="similarity">
    <text evidence="2">Belongs to the POMP/UMP1 family.</text>
</comment>
<reference evidence="4" key="1">
    <citation type="submission" date="2014-11" db="EMBL/GenBank/DDBJ databases">
        <authorList>
            <person name="Otto D Thomas"/>
            <person name="Naeem Raeece"/>
        </authorList>
    </citation>
    <scope>NUCLEOTIDE SEQUENCE</scope>
</reference>
<evidence type="ECO:0000256" key="3">
    <source>
        <dbReference type="SAM" id="MobiDB-lite"/>
    </source>
</evidence>
<protein>
    <recommendedName>
        <fullName evidence="5">Proteasome maturation factor UMP1</fullName>
    </recommendedName>
</protein>
<dbReference type="PANTHER" id="PTHR12828:SF3">
    <property type="entry name" value="PROTEASOME MATURATION PROTEIN"/>
    <property type="match status" value="1"/>
</dbReference>
<dbReference type="EMBL" id="CDMZ01005722">
    <property type="protein sequence ID" value="CEM53753.1"/>
    <property type="molecule type" value="Genomic_DNA"/>
</dbReference>
<keyword evidence="1" id="KW-0143">Chaperone</keyword>
<dbReference type="AlphaFoldDB" id="A0A0G4I9P7"/>
<dbReference type="GO" id="GO:0043248">
    <property type="term" value="P:proteasome assembly"/>
    <property type="evidence" value="ECO:0007669"/>
    <property type="project" value="InterPro"/>
</dbReference>
<organism evidence="4">
    <name type="scientific">Chromera velia CCMP2878</name>
    <dbReference type="NCBI Taxonomy" id="1169474"/>
    <lineage>
        <taxon>Eukaryota</taxon>
        <taxon>Sar</taxon>
        <taxon>Alveolata</taxon>
        <taxon>Colpodellida</taxon>
        <taxon>Chromeraceae</taxon>
        <taxon>Chromera</taxon>
    </lineage>
</organism>
<evidence type="ECO:0000256" key="2">
    <source>
        <dbReference type="ARBA" id="ARBA00043974"/>
    </source>
</evidence>
<dbReference type="Pfam" id="PF05348">
    <property type="entry name" value="UMP1"/>
    <property type="match status" value="1"/>
</dbReference>
<evidence type="ECO:0000256" key="1">
    <source>
        <dbReference type="ARBA" id="ARBA00023186"/>
    </source>
</evidence>
<proteinExistence type="inferred from homology"/>
<evidence type="ECO:0008006" key="5">
    <source>
        <dbReference type="Google" id="ProtNLM"/>
    </source>
</evidence>
<evidence type="ECO:0000313" key="4">
    <source>
        <dbReference type="EMBL" id="CEM53753.1"/>
    </source>
</evidence>
<feature type="region of interest" description="Disordered" evidence="3">
    <location>
        <begin position="1"/>
        <end position="35"/>
    </location>
</feature>
<accession>A0A0G4I9P7</accession>
<dbReference type="PhylomeDB" id="A0A0G4I9P7"/>
<dbReference type="InterPro" id="IPR008012">
    <property type="entry name" value="Ump1"/>
</dbReference>
<dbReference type="GO" id="GO:0005737">
    <property type="term" value="C:cytoplasm"/>
    <property type="evidence" value="ECO:0007669"/>
    <property type="project" value="TreeGrafter"/>
</dbReference>
<dbReference type="PANTHER" id="PTHR12828">
    <property type="entry name" value="PROTEASOME MATURATION PROTEIN UMP1"/>
    <property type="match status" value="1"/>
</dbReference>